<keyword evidence="2" id="KW-0812">Transmembrane</keyword>
<keyword evidence="3" id="KW-0677">Repeat</keyword>
<dbReference type="InterPro" id="IPR050310">
    <property type="entry name" value="VPS10-sortilin"/>
</dbReference>
<dbReference type="InterPro" id="IPR031778">
    <property type="entry name" value="Sortilin_N"/>
</dbReference>
<dbReference type="InterPro" id="IPR015943">
    <property type="entry name" value="WD40/YVTN_repeat-like_dom_sf"/>
</dbReference>
<dbReference type="SMART" id="SM00602">
    <property type="entry name" value="VPS10"/>
    <property type="match status" value="1"/>
</dbReference>
<comment type="caution">
    <text evidence="7">The sequence shown here is derived from an EMBL/GenBank/DDBJ whole genome shotgun (WGS) entry which is preliminary data.</text>
</comment>
<dbReference type="OrthoDB" id="443634at2759"/>
<protein>
    <submittedName>
        <fullName evidence="7">Unnamed protein product</fullName>
    </submittedName>
</protein>
<evidence type="ECO:0000256" key="4">
    <source>
        <dbReference type="ARBA" id="ARBA00023136"/>
    </source>
</evidence>
<evidence type="ECO:0000256" key="1">
    <source>
        <dbReference type="ARBA" id="ARBA00004370"/>
    </source>
</evidence>
<dbReference type="PANTHER" id="PTHR12106:SF27">
    <property type="entry name" value="SORTILIN-RELATED RECEPTOR"/>
    <property type="match status" value="1"/>
</dbReference>
<dbReference type="InterPro" id="IPR006581">
    <property type="entry name" value="VPS10"/>
</dbReference>
<keyword evidence="5" id="KW-0325">Glycoprotein</keyword>
<dbReference type="Pfam" id="PF15902">
    <property type="entry name" value="Sortilin-Vps10"/>
    <property type="match status" value="1"/>
</dbReference>
<dbReference type="GO" id="GO:0005794">
    <property type="term" value="C:Golgi apparatus"/>
    <property type="evidence" value="ECO:0007669"/>
    <property type="project" value="TreeGrafter"/>
</dbReference>
<keyword evidence="8" id="KW-1185">Reference proteome</keyword>
<dbReference type="GO" id="GO:0005829">
    <property type="term" value="C:cytosol"/>
    <property type="evidence" value="ECO:0007669"/>
    <property type="project" value="GOC"/>
</dbReference>
<dbReference type="Proteomes" id="UP001165063">
    <property type="component" value="Unassembled WGS sequence"/>
</dbReference>
<dbReference type="Gene3D" id="2.130.10.10">
    <property type="entry name" value="YVTN repeat-like/Quinoprotein amine dehydrogenase"/>
    <property type="match status" value="1"/>
</dbReference>
<dbReference type="GO" id="GO:0016020">
    <property type="term" value="C:membrane"/>
    <property type="evidence" value="ECO:0007669"/>
    <property type="project" value="UniProtKB-SubCell"/>
</dbReference>
<evidence type="ECO:0000256" key="2">
    <source>
        <dbReference type="ARBA" id="ARBA00022692"/>
    </source>
</evidence>
<evidence type="ECO:0000259" key="6">
    <source>
        <dbReference type="SMART" id="SM00602"/>
    </source>
</evidence>
<reference evidence="7" key="1">
    <citation type="submission" date="2023-04" db="EMBL/GenBank/DDBJ databases">
        <title>Ambrosiozyma monospora NBRC 1965.</title>
        <authorList>
            <person name="Ichikawa N."/>
            <person name="Sato H."/>
            <person name="Tonouchi N."/>
        </authorList>
    </citation>
    <scope>NUCLEOTIDE SEQUENCE</scope>
    <source>
        <strain evidence="7">NBRC 1965</strain>
    </source>
</reference>
<sequence>MHKMKQEDDDSEDETLLALTTQKEVFVTHNQGSSWEEVSPDREFTGIYPNKFYPDEVYLLSTHDRVVYSRNRGKDWKSFRTPAEAITGVTPLYFHPQRPNFLIFVGQEGCDDAYSNECHTVAYSSQSYGARWKKLQENVKYCQFTGSLHESSYSKLIICEKLANEATNYRSNLIASTDFFDEDVRWLFEDVIGMVKFGDLLVVAAALDGDASIIQVSLDGFNWSDAFFPSNFPVNKKSALTVLSAATKSMFLYVITESAEFGSLLKPNSVGQYYVLSLDYVNRDSRGFVDFEQMPGLEGVIMVNTVTNPQDVRTGSRKKLKSMITYNDGAHWSYIQPPLSDLNGDTYECFGQSLELCSLNLHGYTEREDERDTSFSSSAVGMMIGIGK</sequence>
<evidence type="ECO:0000256" key="3">
    <source>
        <dbReference type="ARBA" id="ARBA00022737"/>
    </source>
</evidence>
<keyword evidence="4" id="KW-0472">Membrane</keyword>
<evidence type="ECO:0000256" key="5">
    <source>
        <dbReference type="ARBA" id="ARBA00023180"/>
    </source>
</evidence>
<proteinExistence type="predicted"/>
<dbReference type="AlphaFoldDB" id="A0A9W6Z708"/>
<comment type="subcellular location">
    <subcellularLocation>
        <location evidence="1">Membrane</location>
    </subcellularLocation>
</comment>
<dbReference type="GO" id="GO:0006623">
    <property type="term" value="P:protein targeting to vacuole"/>
    <property type="evidence" value="ECO:0007669"/>
    <property type="project" value="TreeGrafter"/>
</dbReference>
<evidence type="ECO:0000313" key="7">
    <source>
        <dbReference type="EMBL" id="GMG56302.1"/>
    </source>
</evidence>
<evidence type="ECO:0000313" key="8">
    <source>
        <dbReference type="Proteomes" id="UP001165063"/>
    </source>
</evidence>
<organism evidence="7 8">
    <name type="scientific">Ambrosiozyma monospora</name>
    <name type="common">Yeast</name>
    <name type="synonym">Endomycopsis monosporus</name>
    <dbReference type="NCBI Taxonomy" id="43982"/>
    <lineage>
        <taxon>Eukaryota</taxon>
        <taxon>Fungi</taxon>
        <taxon>Dikarya</taxon>
        <taxon>Ascomycota</taxon>
        <taxon>Saccharomycotina</taxon>
        <taxon>Pichiomycetes</taxon>
        <taxon>Pichiales</taxon>
        <taxon>Pichiaceae</taxon>
        <taxon>Ambrosiozyma</taxon>
    </lineage>
</organism>
<dbReference type="EMBL" id="BSXU01007202">
    <property type="protein sequence ID" value="GMG56302.1"/>
    <property type="molecule type" value="Genomic_DNA"/>
</dbReference>
<accession>A0A9W6Z708</accession>
<gene>
    <name evidence="7" type="ORF">Amon01_000836900</name>
</gene>
<dbReference type="PANTHER" id="PTHR12106">
    <property type="entry name" value="SORTILIN RELATED"/>
    <property type="match status" value="1"/>
</dbReference>
<name>A0A9W6Z708_AMBMO</name>
<dbReference type="GO" id="GO:0006896">
    <property type="term" value="P:Golgi to vacuole transport"/>
    <property type="evidence" value="ECO:0007669"/>
    <property type="project" value="TreeGrafter"/>
</dbReference>
<feature type="domain" description="VPS10" evidence="6">
    <location>
        <begin position="14"/>
        <end position="388"/>
    </location>
</feature>
<dbReference type="GO" id="GO:0006895">
    <property type="term" value="P:Golgi to endosome transport"/>
    <property type="evidence" value="ECO:0007669"/>
    <property type="project" value="TreeGrafter"/>
</dbReference>
<dbReference type="SUPFAM" id="SSF110296">
    <property type="entry name" value="Oligoxyloglucan reducing end-specific cellobiohydrolase"/>
    <property type="match status" value="1"/>
</dbReference>